<dbReference type="STRING" id="7234.B4GT18"/>
<dbReference type="eggNOG" id="KOG4099">
    <property type="taxonomic scope" value="Eukaryota"/>
</dbReference>
<evidence type="ECO:0000256" key="6">
    <source>
        <dbReference type="SAM" id="Phobius"/>
    </source>
</evidence>
<evidence type="ECO:0000313" key="7">
    <source>
        <dbReference type="EMBL" id="EDW25527.1"/>
    </source>
</evidence>
<comment type="subcellular location">
    <subcellularLocation>
        <location evidence="1">Mitochondrion outer membrane</location>
        <topology evidence="1">Multi-pass membrane protein</topology>
    </subcellularLocation>
</comment>
<keyword evidence="8" id="KW-1185">Reference proteome</keyword>
<gene>
    <name evidence="7" type="primary">Dper\GL26375</name>
    <name evidence="7" type="ORF">Dper_GL26375</name>
</gene>
<protein>
    <submittedName>
        <fullName evidence="7">GL26375</fullName>
    </submittedName>
</protein>
<keyword evidence="5 6" id="KW-0472">Membrane</keyword>
<keyword evidence="3 6" id="KW-0812">Transmembrane</keyword>
<dbReference type="Pfam" id="PF04930">
    <property type="entry name" value="FUN14"/>
    <property type="match status" value="1"/>
</dbReference>
<dbReference type="KEGG" id="dpe:6596547"/>
<dbReference type="OrthoDB" id="163794at2759"/>
<name>B4GT18_DROPE</name>
<evidence type="ECO:0000313" key="8">
    <source>
        <dbReference type="Proteomes" id="UP000008744"/>
    </source>
</evidence>
<organism evidence="8">
    <name type="scientific">Drosophila persimilis</name>
    <name type="common">Fruit fly</name>
    <dbReference type="NCBI Taxonomy" id="7234"/>
    <lineage>
        <taxon>Eukaryota</taxon>
        <taxon>Metazoa</taxon>
        <taxon>Ecdysozoa</taxon>
        <taxon>Arthropoda</taxon>
        <taxon>Hexapoda</taxon>
        <taxon>Insecta</taxon>
        <taxon>Pterygota</taxon>
        <taxon>Neoptera</taxon>
        <taxon>Endopterygota</taxon>
        <taxon>Diptera</taxon>
        <taxon>Brachycera</taxon>
        <taxon>Muscomorpha</taxon>
        <taxon>Ephydroidea</taxon>
        <taxon>Drosophilidae</taxon>
        <taxon>Drosophila</taxon>
        <taxon>Sophophora</taxon>
    </lineage>
</organism>
<dbReference type="HOGENOM" id="CLU_2099347_0_0_1"/>
<dbReference type="GO" id="GO:0005741">
    <property type="term" value="C:mitochondrial outer membrane"/>
    <property type="evidence" value="ECO:0007669"/>
    <property type="project" value="UniProtKB-SubCell"/>
</dbReference>
<dbReference type="InterPro" id="IPR007014">
    <property type="entry name" value="FUN14"/>
</dbReference>
<dbReference type="OMA" id="HSAYVQI"/>
<feature type="transmembrane region" description="Helical" evidence="6">
    <location>
        <begin position="110"/>
        <end position="131"/>
    </location>
</feature>
<feature type="transmembrane region" description="Helical" evidence="6">
    <location>
        <begin position="20"/>
        <end position="38"/>
    </location>
</feature>
<sequence>MPISNCLNSALEGFSRLSPYTQIAIGAGTGFVTGYVLLKASQTVAVVAGASILVAQLAIQAGVIKTSSVETIVPQRNQSNQGRAVRVLPTVPNPQSSEARMEQLTKVYEIVAGSSRLFVAMFGGFLVGFGLA</sequence>
<evidence type="ECO:0000256" key="5">
    <source>
        <dbReference type="ARBA" id="ARBA00023136"/>
    </source>
</evidence>
<evidence type="ECO:0000256" key="3">
    <source>
        <dbReference type="ARBA" id="ARBA00022692"/>
    </source>
</evidence>
<dbReference type="PhylomeDB" id="B4GT18"/>
<dbReference type="Proteomes" id="UP000008744">
    <property type="component" value="Unassembled WGS sequence"/>
</dbReference>
<dbReference type="EMBL" id="CH479189">
    <property type="protein sequence ID" value="EDW25527.1"/>
    <property type="molecule type" value="Genomic_DNA"/>
</dbReference>
<evidence type="ECO:0000256" key="4">
    <source>
        <dbReference type="ARBA" id="ARBA00022989"/>
    </source>
</evidence>
<evidence type="ECO:0000256" key="1">
    <source>
        <dbReference type="ARBA" id="ARBA00004374"/>
    </source>
</evidence>
<dbReference type="AlphaFoldDB" id="B4GT18"/>
<proteinExistence type="inferred from homology"/>
<evidence type="ECO:0000256" key="2">
    <source>
        <dbReference type="ARBA" id="ARBA00009160"/>
    </source>
</evidence>
<comment type="similarity">
    <text evidence="2">Belongs to the FUN14 family.</text>
</comment>
<reference evidence="7 8" key="1">
    <citation type="journal article" date="2007" name="Nature">
        <title>Evolution of genes and genomes on the Drosophila phylogeny.</title>
        <authorList>
            <consortium name="Drosophila 12 Genomes Consortium"/>
            <person name="Clark A.G."/>
            <person name="Eisen M.B."/>
            <person name="Smith D.R."/>
            <person name="Bergman C.M."/>
            <person name="Oliver B."/>
            <person name="Markow T.A."/>
            <person name="Kaufman T.C."/>
            <person name="Kellis M."/>
            <person name="Gelbart W."/>
            <person name="Iyer V.N."/>
            <person name="Pollard D.A."/>
            <person name="Sackton T.B."/>
            <person name="Larracuente A.M."/>
            <person name="Singh N.D."/>
            <person name="Abad J.P."/>
            <person name="Abt D.N."/>
            <person name="Adryan B."/>
            <person name="Aguade M."/>
            <person name="Akashi H."/>
            <person name="Anderson W.W."/>
            <person name="Aquadro C.F."/>
            <person name="Ardell D.H."/>
            <person name="Arguello R."/>
            <person name="Artieri C.G."/>
            <person name="Barbash D.A."/>
            <person name="Barker D."/>
            <person name="Barsanti P."/>
            <person name="Batterham P."/>
            <person name="Batzoglou S."/>
            <person name="Begun D."/>
            <person name="Bhutkar A."/>
            <person name="Blanco E."/>
            <person name="Bosak S.A."/>
            <person name="Bradley R.K."/>
            <person name="Brand A.D."/>
            <person name="Brent M.R."/>
            <person name="Brooks A.N."/>
            <person name="Brown R.H."/>
            <person name="Butlin R.K."/>
            <person name="Caggese C."/>
            <person name="Calvi B.R."/>
            <person name="Bernardo de Carvalho A."/>
            <person name="Caspi A."/>
            <person name="Castrezana S."/>
            <person name="Celniker S.E."/>
            <person name="Chang J.L."/>
            <person name="Chapple C."/>
            <person name="Chatterji S."/>
            <person name="Chinwalla A."/>
            <person name="Civetta A."/>
            <person name="Clifton S.W."/>
            <person name="Comeron J.M."/>
            <person name="Costello J.C."/>
            <person name="Coyne J.A."/>
            <person name="Daub J."/>
            <person name="David R.G."/>
            <person name="Delcher A.L."/>
            <person name="Delehaunty K."/>
            <person name="Do C.B."/>
            <person name="Ebling H."/>
            <person name="Edwards K."/>
            <person name="Eickbush T."/>
            <person name="Evans J.D."/>
            <person name="Filipski A."/>
            <person name="Findeiss S."/>
            <person name="Freyhult E."/>
            <person name="Fulton L."/>
            <person name="Fulton R."/>
            <person name="Garcia A.C."/>
            <person name="Gardiner A."/>
            <person name="Garfield D.A."/>
            <person name="Garvin B.E."/>
            <person name="Gibson G."/>
            <person name="Gilbert D."/>
            <person name="Gnerre S."/>
            <person name="Godfrey J."/>
            <person name="Good R."/>
            <person name="Gotea V."/>
            <person name="Gravely B."/>
            <person name="Greenberg A.J."/>
            <person name="Griffiths-Jones S."/>
            <person name="Gross S."/>
            <person name="Guigo R."/>
            <person name="Gustafson E.A."/>
            <person name="Haerty W."/>
            <person name="Hahn M.W."/>
            <person name="Halligan D.L."/>
            <person name="Halpern A.L."/>
            <person name="Halter G.M."/>
            <person name="Han M.V."/>
            <person name="Heger A."/>
            <person name="Hillier L."/>
            <person name="Hinrichs A.S."/>
            <person name="Holmes I."/>
            <person name="Hoskins R.A."/>
            <person name="Hubisz M.J."/>
            <person name="Hultmark D."/>
            <person name="Huntley M.A."/>
            <person name="Jaffe D.B."/>
            <person name="Jagadeeshan S."/>
            <person name="Jeck W.R."/>
            <person name="Johnson J."/>
            <person name="Jones C.D."/>
            <person name="Jordan W.C."/>
            <person name="Karpen G.H."/>
            <person name="Kataoka E."/>
            <person name="Keightley P.D."/>
            <person name="Kheradpour P."/>
            <person name="Kirkness E.F."/>
            <person name="Koerich L.B."/>
            <person name="Kristiansen K."/>
            <person name="Kudrna D."/>
            <person name="Kulathinal R.J."/>
            <person name="Kumar S."/>
            <person name="Kwok R."/>
            <person name="Lander E."/>
            <person name="Langley C.H."/>
            <person name="Lapoint R."/>
            <person name="Lazzaro B.P."/>
            <person name="Lee S.J."/>
            <person name="Levesque L."/>
            <person name="Li R."/>
            <person name="Lin C.F."/>
            <person name="Lin M.F."/>
            <person name="Lindblad-Toh K."/>
            <person name="Llopart A."/>
            <person name="Long M."/>
            <person name="Low L."/>
            <person name="Lozovsky E."/>
            <person name="Lu J."/>
            <person name="Luo M."/>
            <person name="Machado C.A."/>
            <person name="Makalowski W."/>
            <person name="Marzo M."/>
            <person name="Matsuda M."/>
            <person name="Matzkin L."/>
            <person name="McAllister B."/>
            <person name="McBride C.S."/>
            <person name="McKernan B."/>
            <person name="McKernan K."/>
            <person name="Mendez-Lago M."/>
            <person name="Minx P."/>
            <person name="Mollenhauer M.U."/>
            <person name="Montooth K."/>
            <person name="Mount S.M."/>
            <person name="Mu X."/>
            <person name="Myers E."/>
            <person name="Negre B."/>
            <person name="Newfeld S."/>
            <person name="Nielsen R."/>
            <person name="Noor M.A."/>
            <person name="O'Grady P."/>
            <person name="Pachter L."/>
            <person name="Papaceit M."/>
            <person name="Parisi M.J."/>
            <person name="Parisi M."/>
            <person name="Parts L."/>
            <person name="Pedersen J.S."/>
            <person name="Pesole G."/>
            <person name="Phillippy A.M."/>
            <person name="Ponting C.P."/>
            <person name="Pop M."/>
            <person name="Porcelli D."/>
            <person name="Powell J.R."/>
            <person name="Prohaska S."/>
            <person name="Pruitt K."/>
            <person name="Puig M."/>
            <person name="Quesneville H."/>
            <person name="Ram K.R."/>
            <person name="Rand D."/>
            <person name="Rasmussen M.D."/>
            <person name="Reed L.K."/>
            <person name="Reenan R."/>
            <person name="Reily A."/>
            <person name="Remington K.A."/>
            <person name="Rieger T.T."/>
            <person name="Ritchie M.G."/>
            <person name="Robin C."/>
            <person name="Rogers Y.H."/>
            <person name="Rohde C."/>
            <person name="Rozas J."/>
            <person name="Rubenfield M.J."/>
            <person name="Ruiz A."/>
            <person name="Russo S."/>
            <person name="Salzberg S.L."/>
            <person name="Sanchez-Gracia A."/>
            <person name="Saranga D.J."/>
            <person name="Sato H."/>
            <person name="Schaeffer S.W."/>
            <person name="Schatz M.C."/>
            <person name="Schlenke T."/>
            <person name="Schwartz R."/>
            <person name="Segarra C."/>
            <person name="Singh R.S."/>
            <person name="Sirot L."/>
            <person name="Sirota M."/>
            <person name="Sisneros N.B."/>
            <person name="Smith C.D."/>
            <person name="Smith T.F."/>
            <person name="Spieth J."/>
            <person name="Stage D.E."/>
            <person name="Stark A."/>
            <person name="Stephan W."/>
            <person name="Strausberg R.L."/>
            <person name="Strempel S."/>
            <person name="Sturgill D."/>
            <person name="Sutton G."/>
            <person name="Sutton G.G."/>
            <person name="Tao W."/>
            <person name="Teichmann S."/>
            <person name="Tobari Y.N."/>
            <person name="Tomimura Y."/>
            <person name="Tsolas J.M."/>
            <person name="Valente V.L."/>
            <person name="Venter E."/>
            <person name="Venter J.C."/>
            <person name="Vicario S."/>
            <person name="Vieira F.G."/>
            <person name="Vilella A.J."/>
            <person name="Villasante A."/>
            <person name="Walenz B."/>
            <person name="Wang J."/>
            <person name="Wasserman M."/>
            <person name="Watts T."/>
            <person name="Wilson D."/>
            <person name="Wilson R.K."/>
            <person name="Wing R.A."/>
            <person name="Wolfner M.F."/>
            <person name="Wong A."/>
            <person name="Wong G.K."/>
            <person name="Wu C.I."/>
            <person name="Wu G."/>
            <person name="Yamamoto D."/>
            <person name="Yang H.P."/>
            <person name="Yang S.P."/>
            <person name="Yorke J.A."/>
            <person name="Yoshida K."/>
            <person name="Zdobnov E."/>
            <person name="Zhang P."/>
            <person name="Zhang Y."/>
            <person name="Zimin A.V."/>
            <person name="Baldwin J."/>
            <person name="Abdouelleil A."/>
            <person name="Abdulkadir J."/>
            <person name="Abebe A."/>
            <person name="Abera B."/>
            <person name="Abreu J."/>
            <person name="Acer S.C."/>
            <person name="Aftuck L."/>
            <person name="Alexander A."/>
            <person name="An P."/>
            <person name="Anderson E."/>
            <person name="Anderson S."/>
            <person name="Arachi H."/>
            <person name="Azer M."/>
            <person name="Bachantsang P."/>
            <person name="Barry A."/>
            <person name="Bayul T."/>
            <person name="Berlin A."/>
            <person name="Bessette D."/>
            <person name="Bloom T."/>
            <person name="Blye J."/>
            <person name="Boguslavskiy L."/>
            <person name="Bonnet C."/>
            <person name="Boukhgalter B."/>
            <person name="Bourzgui I."/>
            <person name="Brown A."/>
            <person name="Cahill P."/>
            <person name="Channer S."/>
            <person name="Cheshatsang Y."/>
            <person name="Chuda L."/>
            <person name="Citroen M."/>
            <person name="Collymore A."/>
            <person name="Cooke P."/>
            <person name="Costello M."/>
            <person name="D'Aco K."/>
            <person name="Daza R."/>
            <person name="De Haan G."/>
            <person name="DeGray S."/>
            <person name="DeMaso C."/>
            <person name="Dhargay N."/>
            <person name="Dooley K."/>
            <person name="Dooley E."/>
            <person name="Doricent M."/>
            <person name="Dorje P."/>
            <person name="Dorjee K."/>
            <person name="Dupes A."/>
            <person name="Elong R."/>
            <person name="Falk J."/>
            <person name="Farina A."/>
            <person name="Faro S."/>
            <person name="Ferguson D."/>
            <person name="Fisher S."/>
            <person name="Foley C.D."/>
            <person name="Franke A."/>
            <person name="Friedrich D."/>
            <person name="Gadbois L."/>
            <person name="Gearin G."/>
            <person name="Gearin C.R."/>
            <person name="Giannoukos G."/>
            <person name="Goode T."/>
            <person name="Graham J."/>
            <person name="Grandbois E."/>
            <person name="Grewal S."/>
            <person name="Gyaltsen K."/>
            <person name="Hafez N."/>
            <person name="Hagos B."/>
            <person name="Hall J."/>
            <person name="Henson C."/>
            <person name="Hollinger A."/>
            <person name="Honan T."/>
            <person name="Huard M.D."/>
            <person name="Hughes L."/>
            <person name="Hurhula B."/>
            <person name="Husby M.E."/>
            <person name="Kamat A."/>
            <person name="Kanga B."/>
            <person name="Kashin S."/>
            <person name="Khazanovich D."/>
            <person name="Kisner P."/>
            <person name="Lance K."/>
            <person name="Lara M."/>
            <person name="Lee W."/>
            <person name="Lennon N."/>
            <person name="Letendre F."/>
            <person name="LeVine R."/>
            <person name="Lipovsky A."/>
            <person name="Liu X."/>
            <person name="Liu J."/>
            <person name="Liu S."/>
            <person name="Lokyitsang T."/>
            <person name="Lokyitsang Y."/>
            <person name="Lubonja R."/>
            <person name="Lui A."/>
            <person name="MacDonald P."/>
            <person name="Magnisalis V."/>
            <person name="Maru K."/>
            <person name="Matthews C."/>
            <person name="McCusker W."/>
            <person name="McDonough S."/>
            <person name="Mehta T."/>
            <person name="Meldrim J."/>
            <person name="Meneus L."/>
            <person name="Mihai O."/>
            <person name="Mihalev A."/>
            <person name="Mihova T."/>
            <person name="Mittelman R."/>
            <person name="Mlenga V."/>
            <person name="Montmayeur A."/>
            <person name="Mulrain L."/>
            <person name="Navidi A."/>
            <person name="Naylor J."/>
            <person name="Negash T."/>
            <person name="Nguyen T."/>
            <person name="Nguyen N."/>
            <person name="Nicol R."/>
            <person name="Norbu C."/>
            <person name="Norbu N."/>
            <person name="Novod N."/>
            <person name="O'Neill B."/>
            <person name="Osman S."/>
            <person name="Markiewicz E."/>
            <person name="Oyono O.L."/>
            <person name="Patti C."/>
            <person name="Phunkhang P."/>
            <person name="Pierre F."/>
            <person name="Priest M."/>
            <person name="Raghuraman S."/>
            <person name="Rege F."/>
            <person name="Reyes R."/>
            <person name="Rise C."/>
            <person name="Rogov P."/>
            <person name="Ross K."/>
            <person name="Ryan E."/>
            <person name="Settipalli S."/>
            <person name="Shea T."/>
            <person name="Sherpa N."/>
            <person name="Shi L."/>
            <person name="Shih D."/>
            <person name="Sparrow T."/>
            <person name="Spaulding J."/>
            <person name="Stalker J."/>
            <person name="Stange-Thomann N."/>
            <person name="Stavropoulos S."/>
            <person name="Stone C."/>
            <person name="Strader C."/>
            <person name="Tesfaye S."/>
            <person name="Thomson T."/>
            <person name="Thoulutsang Y."/>
            <person name="Thoulutsang D."/>
            <person name="Topham K."/>
            <person name="Topping I."/>
            <person name="Tsamla T."/>
            <person name="Vassiliev H."/>
            <person name="Vo A."/>
            <person name="Wangchuk T."/>
            <person name="Wangdi T."/>
            <person name="Weiand M."/>
            <person name="Wilkinson J."/>
            <person name="Wilson A."/>
            <person name="Yadav S."/>
            <person name="Young G."/>
            <person name="Yu Q."/>
            <person name="Zembek L."/>
            <person name="Zhong D."/>
            <person name="Zimmer A."/>
            <person name="Zwirko Z."/>
            <person name="Jaffe D.B."/>
            <person name="Alvarez P."/>
            <person name="Brockman W."/>
            <person name="Butler J."/>
            <person name="Chin C."/>
            <person name="Gnerre S."/>
            <person name="Grabherr M."/>
            <person name="Kleber M."/>
            <person name="Mauceli E."/>
            <person name="MacCallum I."/>
        </authorList>
    </citation>
    <scope>NUCLEOTIDE SEQUENCE [LARGE SCALE GENOMIC DNA]</scope>
    <source>
        <strain evidence="8">MSH-3 / Tucson 14011-0111.49</strain>
    </source>
</reference>
<feature type="transmembrane region" description="Helical" evidence="6">
    <location>
        <begin position="45"/>
        <end position="64"/>
    </location>
</feature>
<keyword evidence="4 6" id="KW-1133">Transmembrane helix</keyword>
<accession>B4GT18</accession>